<evidence type="ECO:0000256" key="4">
    <source>
        <dbReference type="ARBA" id="ARBA00022825"/>
    </source>
</evidence>
<dbReference type="Gene3D" id="3.40.50.1820">
    <property type="entry name" value="alpha/beta hydrolase"/>
    <property type="match status" value="1"/>
</dbReference>
<name>A0AAD5S228_9FUNG</name>
<gene>
    <name evidence="10" type="ORF">HK097_003922</name>
</gene>
<keyword evidence="2 6" id="KW-0645">Protease</keyword>
<comment type="caution">
    <text evidence="10">The sequence shown here is derived from an EMBL/GenBank/DDBJ whole genome shotgun (WGS) entry which is preliminary data.</text>
</comment>
<dbReference type="Gene3D" id="2.130.10.120">
    <property type="entry name" value="Prolyl oligopeptidase, N-terminal domain"/>
    <property type="match status" value="1"/>
</dbReference>
<feature type="region of interest" description="Disordered" evidence="7">
    <location>
        <begin position="789"/>
        <end position="813"/>
    </location>
</feature>
<dbReference type="GO" id="GO:0006508">
    <property type="term" value="P:proteolysis"/>
    <property type="evidence" value="ECO:0007669"/>
    <property type="project" value="UniProtKB-KW"/>
</dbReference>
<dbReference type="SUPFAM" id="SSF53474">
    <property type="entry name" value="alpha/beta-Hydrolases"/>
    <property type="match status" value="1"/>
</dbReference>
<dbReference type="InterPro" id="IPR051543">
    <property type="entry name" value="Serine_Peptidase_S9A"/>
</dbReference>
<sequence>MSPGFSGSLSRQGSSANLVDGHLASGPITSSLPPSMQRTQSSVHPPLDDITALSEYIESEPSNLIQILPEIALNFERFCLDRPDSCRDLWSQLKPIFTNVQQQLNAAAEDANSPRPPSPVCAAKPHKWTNVHGEEWEDDYDWLKDKEDPEVLEYIKKENEYTEQMLEHTKPLRRLLYKEFVARIDESEESAKITLQDGWSYYTKKVAGEEYRLHCRFKSTEGEEVYLNENLLVSTTFAEASYFRLGFLKHSPDCTLLAYGIDSLGNERYTTYFMDMNTKEVLEDRIEGVYEDLEFTLDGKTVYYTVLDEYERAYKLKRHTIGTNVEEDLVLYHEEDEMFFLSLTKSSNGRYIILNSAAQITSETRIIRAEGLEGPKLLFPRREGIRYTCETHGEWIYVLTNEDSKNNWLFRIPVKESLEGVDRSLDSLMELREPVIEHRDFVLIEDFDIRKNHLIVYERSNCLQNVRIVDLRAEDFSSYHYITFSESVYSLYPGSVTQEVADLTKSVQFDTNILRFTYTSFIQPKQVIDYDMDTREMHVVHEEKVGGGVEYDPSLYTSKRLFATGIDGTAVPVSIVYRRDLLGMNATPQHTNPCLLHAYGAYGAFVNPIFSSSRLSLLDRGFVYAAAHVRGGADMGNGWYEEGKLAKKPNTFFDFCSVAEYLVKEGYTEPRRLGIYGRSAGGLLIGASVNMRPELFRCALTEVPFVDVVNTMFDATIPWTAFEYEEWGNPNDREIYEVMKTYCPYTNIRGDLLARNQYPQMFILGGMNDPRVAFFEPLKFVAKMRGERRKWGGQQPITSDSPPADTPYKSSPTTNNIINEERLILLKLEDAGHGGSSGQYAYLDDLALEYAFLITALEAPMKPIWEAGQG</sequence>
<feature type="domain" description="Peptidase S9A N-terminal" evidence="9">
    <location>
        <begin position="119"/>
        <end position="541"/>
    </location>
</feature>
<dbReference type="InterPro" id="IPR001375">
    <property type="entry name" value="Peptidase_S9_cat"/>
</dbReference>
<protein>
    <recommendedName>
        <fullName evidence="6">Prolyl endopeptidase</fullName>
        <ecNumber evidence="6">3.4.21.-</ecNumber>
    </recommendedName>
</protein>
<evidence type="ECO:0000256" key="7">
    <source>
        <dbReference type="SAM" id="MobiDB-lite"/>
    </source>
</evidence>
<evidence type="ECO:0000259" key="8">
    <source>
        <dbReference type="Pfam" id="PF00326"/>
    </source>
</evidence>
<keyword evidence="4 6" id="KW-0720">Serine protease</keyword>
<feature type="region of interest" description="Disordered" evidence="7">
    <location>
        <begin position="20"/>
        <end position="44"/>
    </location>
</feature>
<feature type="region of interest" description="Disordered" evidence="7">
    <location>
        <begin position="105"/>
        <end position="124"/>
    </location>
</feature>
<accession>A0AAD5S228</accession>
<comment type="function">
    <text evidence="5">Serine peptidase whose precise substrate specificity remains unclear. Does not cleave peptides after a arginine or lysine residue. Regulates trans-Golgi network morphology and sorting by regulating the membrane binding of the AP-1 complex. May play a role in the regulation of synaptic vesicle exocytosis.</text>
</comment>
<dbReference type="Pfam" id="PF00326">
    <property type="entry name" value="Peptidase_S9"/>
    <property type="match status" value="1"/>
</dbReference>
<organism evidence="10 11">
    <name type="scientific">Rhizophlyctis rosea</name>
    <dbReference type="NCBI Taxonomy" id="64517"/>
    <lineage>
        <taxon>Eukaryota</taxon>
        <taxon>Fungi</taxon>
        <taxon>Fungi incertae sedis</taxon>
        <taxon>Chytridiomycota</taxon>
        <taxon>Chytridiomycota incertae sedis</taxon>
        <taxon>Chytridiomycetes</taxon>
        <taxon>Rhizophlyctidales</taxon>
        <taxon>Rhizophlyctidaceae</taxon>
        <taxon>Rhizophlyctis</taxon>
    </lineage>
</organism>
<reference evidence="10" key="1">
    <citation type="submission" date="2020-05" db="EMBL/GenBank/DDBJ databases">
        <title>Phylogenomic resolution of chytrid fungi.</title>
        <authorList>
            <person name="Stajich J.E."/>
            <person name="Amses K."/>
            <person name="Simmons R."/>
            <person name="Seto K."/>
            <person name="Myers J."/>
            <person name="Bonds A."/>
            <person name="Quandt C.A."/>
            <person name="Barry K."/>
            <person name="Liu P."/>
            <person name="Grigoriev I."/>
            <person name="Longcore J.E."/>
            <person name="James T.Y."/>
        </authorList>
    </citation>
    <scope>NUCLEOTIDE SEQUENCE</scope>
    <source>
        <strain evidence="10">JEL0318</strain>
    </source>
</reference>
<keyword evidence="11" id="KW-1185">Reference proteome</keyword>
<dbReference type="PANTHER" id="PTHR11757:SF19">
    <property type="entry name" value="PROLYL ENDOPEPTIDASE-LIKE"/>
    <property type="match status" value="1"/>
</dbReference>
<feature type="non-terminal residue" evidence="10">
    <location>
        <position position="1"/>
    </location>
</feature>
<dbReference type="InterPro" id="IPR029058">
    <property type="entry name" value="AB_hydrolase_fold"/>
</dbReference>
<evidence type="ECO:0000259" key="9">
    <source>
        <dbReference type="Pfam" id="PF02897"/>
    </source>
</evidence>
<feature type="domain" description="Peptidase S9 prolyl oligopeptidase catalytic" evidence="8">
    <location>
        <begin position="610"/>
        <end position="787"/>
    </location>
</feature>
<evidence type="ECO:0000256" key="5">
    <source>
        <dbReference type="ARBA" id="ARBA00045448"/>
    </source>
</evidence>
<dbReference type="Pfam" id="PF02897">
    <property type="entry name" value="Peptidase_S9_N"/>
    <property type="match status" value="1"/>
</dbReference>
<dbReference type="AlphaFoldDB" id="A0AAD5S228"/>
<evidence type="ECO:0000256" key="1">
    <source>
        <dbReference type="ARBA" id="ARBA00005228"/>
    </source>
</evidence>
<proteinExistence type="inferred from homology"/>
<dbReference type="EC" id="3.4.21.-" evidence="6"/>
<evidence type="ECO:0000256" key="2">
    <source>
        <dbReference type="ARBA" id="ARBA00022670"/>
    </source>
</evidence>
<dbReference type="Proteomes" id="UP001212841">
    <property type="component" value="Unassembled WGS sequence"/>
</dbReference>
<keyword evidence="3 6" id="KW-0378">Hydrolase</keyword>
<dbReference type="EMBL" id="JADGJD010001971">
    <property type="protein sequence ID" value="KAJ3036119.1"/>
    <property type="molecule type" value="Genomic_DNA"/>
</dbReference>
<dbReference type="PRINTS" id="PR00862">
    <property type="entry name" value="PROLIGOPTASE"/>
</dbReference>
<dbReference type="InterPro" id="IPR023302">
    <property type="entry name" value="Pept_S9A_N"/>
</dbReference>
<dbReference type="GO" id="GO:0004252">
    <property type="term" value="F:serine-type endopeptidase activity"/>
    <property type="evidence" value="ECO:0007669"/>
    <property type="project" value="UniProtKB-UniRule"/>
</dbReference>
<dbReference type="PANTHER" id="PTHR11757">
    <property type="entry name" value="PROTEASE FAMILY S9A OLIGOPEPTIDASE"/>
    <property type="match status" value="1"/>
</dbReference>
<feature type="compositionally biased region" description="Polar residues" evidence="7">
    <location>
        <begin position="27"/>
        <end position="43"/>
    </location>
</feature>
<evidence type="ECO:0000313" key="11">
    <source>
        <dbReference type="Proteomes" id="UP001212841"/>
    </source>
</evidence>
<evidence type="ECO:0000313" key="10">
    <source>
        <dbReference type="EMBL" id="KAJ3036119.1"/>
    </source>
</evidence>
<comment type="similarity">
    <text evidence="1 6">Belongs to the peptidase S9A family.</text>
</comment>
<evidence type="ECO:0000256" key="3">
    <source>
        <dbReference type="ARBA" id="ARBA00022801"/>
    </source>
</evidence>
<dbReference type="SUPFAM" id="SSF50993">
    <property type="entry name" value="Peptidase/esterase 'gauge' domain"/>
    <property type="match status" value="1"/>
</dbReference>
<dbReference type="InterPro" id="IPR002470">
    <property type="entry name" value="Peptidase_S9A"/>
</dbReference>
<evidence type="ECO:0000256" key="6">
    <source>
        <dbReference type="RuleBase" id="RU368024"/>
    </source>
</evidence>